<feature type="domain" description="Signal transduction histidine kinase internal region" evidence="3">
    <location>
        <begin position="133"/>
        <end position="211"/>
    </location>
</feature>
<evidence type="ECO:0000259" key="2">
    <source>
        <dbReference type="Pfam" id="PF02518"/>
    </source>
</evidence>
<dbReference type="Gene3D" id="3.30.565.10">
    <property type="entry name" value="Histidine kinase-like ATPase, C-terminal domain"/>
    <property type="match status" value="1"/>
</dbReference>
<sequence>MKTTKYPRIFAAACWLFGAPLPDRQPASGSRRTLEAAARLLIAAVLCAAIGSLITGIAEASIDFVRGFNAGMNRSADIPPEASVNLPLGVLIGLSLMAMLLVQSRVLKSAIVYTGDRLNLERERASRQELESTLRLLKAQIEPHFLFNTLGAVQQMAEDKAPQAAALTSELITFLRASMTSLRADTIGLAEDCAICEAYLRIMQARLGQRLSFSIDYPMDLGAFTLPTTLLLTLVENAVKHGIERAPAGGRIDISAQRQQDRVVVTVADTGAGFGATVGQGVGLQHIHDRLALIYNDEARLTIEENAPTGVVARLYLPNVE</sequence>
<protein>
    <submittedName>
        <fullName evidence="4">Uncharacterized protein</fullName>
    </submittedName>
</protein>
<dbReference type="Pfam" id="PF02518">
    <property type="entry name" value="HATPase_c"/>
    <property type="match status" value="1"/>
</dbReference>
<dbReference type="PANTHER" id="PTHR34220">
    <property type="entry name" value="SENSOR HISTIDINE KINASE YPDA"/>
    <property type="match status" value="1"/>
</dbReference>
<keyword evidence="1" id="KW-0812">Transmembrane</keyword>
<dbReference type="PANTHER" id="PTHR34220:SF9">
    <property type="entry name" value="SIGNAL TRANSDUCTION HISTIDINE KINASE INTERNAL REGION DOMAIN-CONTAINING PROTEIN"/>
    <property type="match status" value="1"/>
</dbReference>
<keyword evidence="5" id="KW-1185">Reference proteome</keyword>
<keyword evidence="1" id="KW-0472">Membrane</keyword>
<feature type="transmembrane region" description="Helical" evidence="1">
    <location>
        <begin position="40"/>
        <end position="62"/>
    </location>
</feature>
<reference evidence="4 5" key="1">
    <citation type="submission" date="2019-10" db="EMBL/GenBank/DDBJ databases">
        <title>Two novel species isolated from a subtropical stream in China.</title>
        <authorList>
            <person name="Lu H."/>
        </authorList>
    </citation>
    <scope>NUCLEOTIDE SEQUENCE [LARGE SCALE GENOMIC DNA]</scope>
    <source>
        <strain evidence="4 5">FT29W</strain>
    </source>
</reference>
<dbReference type="InterPro" id="IPR036890">
    <property type="entry name" value="HATPase_C_sf"/>
</dbReference>
<comment type="caution">
    <text evidence="4">The sequence shown here is derived from an EMBL/GenBank/DDBJ whole genome shotgun (WGS) entry which is preliminary data.</text>
</comment>
<dbReference type="SUPFAM" id="SSF55874">
    <property type="entry name" value="ATPase domain of HSP90 chaperone/DNA topoisomerase II/histidine kinase"/>
    <property type="match status" value="1"/>
</dbReference>
<evidence type="ECO:0000313" key="5">
    <source>
        <dbReference type="Proteomes" id="UP000440498"/>
    </source>
</evidence>
<gene>
    <name evidence="4" type="ORF">GEV02_27495</name>
</gene>
<dbReference type="GO" id="GO:0000155">
    <property type="term" value="F:phosphorelay sensor kinase activity"/>
    <property type="evidence" value="ECO:0007669"/>
    <property type="project" value="InterPro"/>
</dbReference>
<evidence type="ECO:0000259" key="3">
    <source>
        <dbReference type="Pfam" id="PF06580"/>
    </source>
</evidence>
<dbReference type="GO" id="GO:0016020">
    <property type="term" value="C:membrane"/>
    <property type="evidence" value="ECO:0007669"/>
    <property type="project" value="InterPro"/>
</dbReference>
<accession>A0A6A7N9X8</accession>
<dbReference type="InterPro" id="IPR050640">
    <property type="entry name" value="Bact_2-comp_sensor_kinase"/>
</dbReference>
<name>A0A6A7N9X8_9BURK</name>
<keyword evidence="1" id="KW-1133">Transmembrane helix</keyword>
<dbReference type="InterPro" id="IPR003594">
    <property type="entry name" value="HATPase_dom"/>
</dbReference>
<feature type="domain" description="Histidine kinase/HSP90-like ATPase" evidence="2">
    <location>
        <begin position="229"/>
        <end position="291"/>
    </location>
</feature>
<feature type="transmembrane region" description="Helical" evidence="1">
    <location>
        <begin position="82"/>
        <end position="102"/>
    </location>
</feature>
<dbReference type="InterPro" id="IPR010559">
    <property type="entry name" value="Sig_transdc_His_kin_internal"/>
</dbReference>
<dbReference type="RefSeq" id="WP_152841073.1">
    <property type="nucleotide sequence ID" value="NZ_WHUG01000016.1"/>
</dbReference>
<dbReference type="AlphaFoldDB" id="A0A6A7N9X8"/>
<evidence type="ECO:0000256" key="1">
    <source>
        <dbReference type="SAM" id="Phobius"/>
    </source>
</evidence>
<dbReference type="Proteomes" id="UP000440498">
    <property type="component" value="Unassembled WGS sequence"/>
</dbReference>
<dbReference type="EMBL" id="WHUG01000016">
    <property type="protein sequence ID" value="MQA41899.1"/>
    <property type="molecule type" value="Genomic_DNA"/>
</dbReference>
<organism evidence="4 5">
    <name type="scientific">Rugamonas aquatica</name>
    <dbReference type="NCBI Taxonomy" id="2743357"/>
    <lineage>
        <taxon>Bacteria</taxon>
        <taxon>Pseudomonadati</taxon>
        <taxon>Pseudomonadota</taxon>
        <taxon>Betaproteobacteria</taxon>
        <taxon>Burkholderiales</taxon>
        <taxon>Oxalobacteraceae</taxon>
        <taxon>Telluria group</taxon>
        <taxon>Rugamonas</taxon>
    </lineage>
</organism>
<evidence type="ECO:0000313" key="4">
    <source>
        <dbReference type="EMBL" id="MQA41899.1"/>
    </source>
</evidence>
<proteinExistence type="predicted"/>
<dbReference type="Pfam" id="PF06580">
    <property type="entry name" value="His_kinase"/>
    <property type="match status" value="1"/>
</dbReference>